<feature type="non-terminal residue" evidence="1">
    <location>
        <position position="1"/>
    </location>
</feature>
<sequence>GGNENTSFFVSGNYLDQSGTIIETGLKRYSARVNLENQAKDWITLGVNLSVAKSERDAANIDGTYAGGLNPLYMARVLPPAAPIYDPEGYGGFANLPNEIEKNANP</sequence>
<feature type="non-terminal residue" evidence="1">
    <location>
        <position position="106"/>
    </location>
</feature>
<gene>
    <name evidence="1" type="ORF">HC176_18615</name>
</gene>
<dbReference type="Proteomes" id="UP000760545">
    <property type="component" value="Unassembled WGS sequence"/>
</dbReference>
<comment type="caution">
    <text evidence="1">The sequence shown here is derived from an EMBL/GenBank/DDBJ whole genome shotgun (WGS) entry which is preliminary data.</text>
</comment>
<dbReference type="EMBL" id="JAAVJS010000697">
    <property type="protein sequence ID" value="NJX17487.1"/>
    <property type="molecule type" value="Genomic_DNA"/>
</dbReference>
<evidence type="ECO:0008006" key="3">
    <source>
        <dbReference type="Google" id="ProtNLM"/>
    </source>
</evidence>
<organism evidence="1 2">
    <name type="scientific">Tamlana crocina</name>
    <dbReference type="NCBI Taxonomy" id="393006"/>
    <lineage>
        <taxon>Bacteria</taxon>
        <taxon>Pseudomonadati</taxon>
        <taxon>Bacteroidota</taxon>
        <taxon>Flavobacteriia</taxon>
        <taxon>Flavobacteriales</taxon>
        <taxon>Flavobacteriaceae</taxon>
        <taxon>Tamlana</taxon>
    </lineage>
</organism>
<protein>
    <recommendedName>
        <fullName evidence="3">TonB-dependent receptor</fullName>
    </recommendedName>
</protein>
<evidence type="ECO:0000313" key="1">
    <source>
        <dbReference type="EMBL" id="NJX17487.1"/>
    </source>
</evidence>
<reference evidence="1 2" key="1">
    <citation type="submission" date="2020-03" db="EMBL/GenBank/DDBJ databases">
        <title>Tamlana sp. nov, isolated from XXX.</title>
        <authorList>
            <person name="Cao W.R."/>
        </authorList>
    </citation>
    <scope>NUCLEOTIDE SEQUENCE [LARGE SCALE GENOMIC DNA]</scope>
    <source>
        <strain evidence="1 2">HST1-43</strain>
    </source>
</reference>
<keyword evidence="2" id="KW-1185">Reference proteome</keyword>
<proteinExistence type="predicted"/>
<dbReference type="SUPFAM" id="SSF56935">
    <property type="entry name" value="Porins"/>
    <property type="match status" value="1"/>
</dbReference>
<accession>A0ABX1DHE0</accession>
<name>A0ABX1DHE0_9FLAO</name>
<evidence type="ECO:0000313" key="2">
    <source>
        <dbReference type="Proteomes" id="UP000760545"/>
    </source>
</evidence>